<protein>
    <submittedName>
        <fullName evidence="8">Cytochrome c class I</fullName>
    </submittedName>
</protein>
<sequence length="127" mass="13912">MKNAWVLLTCCSIVIACNSADDKSKPAEQKKTATATISAEDERALEMISELSCTGCHKLNERFVGPSYTEVANKYPVSDSTINYLSKKIITGGQGVWGSVPMTAHPDLHIDSAKLMVKYIMTLKENK</sequence>
<organism evidence="8 9">
    <name type="scientific">Candidatus Pseudobacter hemicellulosilyticus</name>
    <dbReference type="NCBI Taxonomy" id="3121375"/>
    <lineage>
        <taxon>Bacteria</taxon>
        <taxon>Pseudomonadati</taxon>
        <taxon>Bacteroidota</taxon>
        <taxon>Chitinophagia</taxon>
        <taxon>Chitinophagales</taxon>
        <taxon>Chitinophagaceae</taxon>
        <taxon>Pseudobacter</taxon>
    </lineage>
</organism>
<evidence type="ECO:0000256" key="3">
    <source>
        <dbReference type="ARBA" id="ARBA00022723"/>
    </source>
</evidence>
<evidence type="ECO:0000256" key="5">
    <source>
        <dbReference type="ARBA" id="ARBA00023004"/>
    </source>
</evidence>
<dbReference type="InterPro" id="IPR002324">
    <property type="entry name" value="Cyt_c_ID"/>
</dbReference>
<dbReference type="SUPFAM" id="SSF46626">
    <property type="entry name" value="Cytochrome c"/>
    <property type="match status" value="1"/>
</dbReference>
<dbReference type="InterPro" id="IPR009056">
    <property type="entry name" value="Cyt_c-like_dom"/>
</dbReference>
<reference evidence="8" key="1">
    <citation type="submission" date="2023-03" db="EMBL/GenBank/DDBJ databases">
        <title>Andean soil-derived lignocellulolytic bacterial consortium as a source of novel taxa and putative plastic-active enzymes.</title>
        <authorList>
            <person name="Diaz-Garcia L."/>
            <person name="Chuvochina M."/>
            <person name="Feuerriegel G."/>
            <person name="Bunk B."/>
            <person name="Sproer C."/>
            <person name="Streit W.R."/>
            <person name="Rodriguez L.M."/>
            <person name="Overmann J."/>
            <person name="Jimenez D.J."/>
        </authorList>
    </citation>
    <scope>NUCLEOTIDE SEQUENCE</scope>
    <source>
        <strain evidence="8">MAG 7</strain>
    </source>
</reference>
<dbReference type="PROSITE" id="PS51257">
    <property type="entry name" value="PROKAR_LIPOPROTEIN"/>
    <property type="match status" value="1"/>
</dbReference>
<dbReference type="PRINTS" id="PR00606">
    <property type="entry name" value="CYTCHROMECID"/>
</dbReference>
<dbReference type="Gene3D" id="1.10.760.10">
    <property type="entry name" value="Cytochrome c-like domain"/>
    <property type="match status" value="1"/>
</dbReference>
<dbReference type="Proteomes" id="UP001220610">
    <property type="component" value="Chromosome"/>
</dbReference>
<dbReference type="GO" id="GO:0005506">
    <property type="term" value="F:iron ion binding"/>
    <property type="evidence" value="ECO:0007669"/>
    <property type="project" value="InterPro"/>
</dbReference>
<dbReference type="PROSITE" id="PS51007">
    <property type="entry name" value="CYTC"/>
    <property type="match status" value="1"/>
</dbReference>
<gene>
    <name evidence="8" type="ORF">P0Y53_04850</name>
</gene>
<proteinExistence type="predicted"/>
<evidence type="ECO:0000313" key="8">
    <source>
        <dbReference type="EMBL" id="WEK36823.1"/>
    </source>
</evidence>
<dbReference type="GO" id="GO:0009055">
    <property type="term" value="F:electron transfer activity"/>
    <property type="evidence" value="ECO:0007669"/>
    <property type="project" value="InterPro"/>
</dbReference>
<evidence type="ECO:0000256" key="1">
    <source>
        <dbReference type="ARBA" id="ARBA00022448"/>
    </source>
</evidence>
<keyword evidence="1" id="KW-0813">Transport</keyword>
<keyword evidence="2 6" id="KW-0349">Heme</keyword>
<feature type="domain" description="Cytochrome c" evidence="7">
    <location>
        <begin position="40"/>
        <end position="124"/>
    </location>
</feature>
<dbReference type="EMBL" id="CP119311">
    <property type="protein sequence ID" value="WEK36823.1"/>
    <property type="molecule type" value="Genomic_DNA"/>
</dbReference>
<feature type="binding site" description="covalent" evidence="6">
    <location>
        <position position="57"/>
    </location>
    <ligand>
        <name>heme c</name>
        <dbReference type="ChEBI" id="CHEBI:61717"/>
    </ligand>
</feature>
<name>A0AAJ5WWG0_9BACT</name>
<dbReference type="Pfam" id="PF00034">
    <property type="entry name" value="Cytochrom_C"/>
    <property type="match status" value="1"/>
</dbReference>
<keyword evidence="4" id="KW-0249">Electron transport</keyword>
<evidence type="ECO:0000256" key="6">
    <source>
        <dbReference type="PIRSR" id="PIRSR602324-1"/>
    </source>
</evidence>
<evidence type="ECO:0000256" key="2">
    <source>
        <dbReference type="ARBA" id="ARBA00022617"/>
    </source>
</evidence>
<comment type="PTM">
    <text evidence="6">Binds 1 heme c group covalently per subunit.</text>
</comment>
<dbReference type="AlphaFoldDB" id="A0AAJ5WWG0"/>
<evidence type="ECO:0000259" key="7">
    <source>
        <dbReference type="PROSITE" id="PS51007"/>
    </source>
</evidence>
<dbReference type="GO" id="GO:0020037">
    <property type="term" value="F:heme binding"/>
    <property type="evidence" value="ECO:0007669"/>
    <property type="project" value="InterPro"/>
</dbReference>
<dbReference type="InterPro" id="IPR036909">
    <property type="entry name" value="Cyt_c-like_dom_sf"/>
</dbReference>
<evidence type="ECO:0000313" key="9">
    <source>
        <dbReference type="Proteomes" id="UP001220610"/>
    </source>
</evidence>
<accession>A0AAJ5WWG0</accession>
<feature type="binding site" description="covalent" evidence="6">
    <location>
        <position position="102"/>
    </location>
    <ligand>
        <name>heme c</name>
        <dbReference type="ChEBI" id="CHEBI:61717"/>
    </ligand>
</feature>
<keyword evidence="5 6" id="KW-0408">Iron</keyword>
<evidence type="ECO:0000256" key="4">
    <source>
        <dbReference type="ARBA" id="ARBA00022982"/>
    </source>
</evidence>
<keyword evidence="3 6" id="KW-0479">Metal-binding</keyword>
<feature type="binding site" description="covalent" evidence="6">
    <location>
        <position position="53"/>
    </location>
    <ligand>
        <name>heme c</name>
        <dbReference type="ChEBI" id="CHEBI:61717"/>
    </ligand>
</feature>